<organism evidence="6 7">
    <name type="scientific">Parasitella parasitica</name>
    <dbReference type="NCBI Taxonomy" id="35722"/>
    <lineage>
        <taxon>Eukaryota</taxon>
        <taxon>Fungi</taxon>
        <taxon>Fungi incertae sedis</taxon>
        <taxon>Mucoromycota</taxon>
        <taxon>Mucoromycotina</taxon>
        <taxon>Mucoromycetes</taxon>
        <taxon>Mucorales</taxon>
        <taxon>Mucorineae</taxon>
        <taxon>Mucoraceae</taxon>
        <taxon>Parasitella</taxon>
    </lineage>
</organism>
<keyword evidence="3" id="KW-0175">Coiled coil</keyword>
<accession>A0A0B7N8D6</accession>
<proteinExistence type="predicted"/>
<feature type="compositionally biased region" description="Low complexity" evidence="4">
    <location>
        <begin position="81"/>
        <end position="99"/>
    </location>
</feature>
<feature type="region of interest" description="Disordered" evidence="4">
    <location>
        <begin position="173"/>
        <end position="220"/>
    </location>
</feature>
<dbReference type="PROSITE" id="PS00036">
    <property type="entry name" value="BZIP_BASIC"/>
    <property type="match status" value="1"/>
</dbReference>
<name>A0A0B7N8D6_9FUNG</name>
<dbReference type="AlphaFoldDB" id="A0A0B7N8D6"/>
<evidence type="ECO:0000256" key="2">
    <source>
        <dbReference type="ARBA" id="ARBA00023242"/>
    </source>
</evidence>
<dbReference type="SMART" id="SM00338">
    <property type="entry name" value="BRLZ"/>
    <property type="match status" value="1"/>
</dbReference>
<evidence type="ECO:0000313" key="7">
    <source>
        <dbReference type="Proteomes" id="UP000054107"/>
    </source>
</evidence>
<dbReference type="GO" id="GO:0001228">
    <property type="term" value="F:DNA-binding transcription activator activity, RNA polymerase II-specific"/>
    <property type="evidence" value="ECO:0007669"/>
    <property type="project" value="TreeGrafter"/>
</dbReference>
<dbReference type="GO" id="GO:0090575">
    <property type="term" value="C:RNA polymerase II transcription regulator complex"/>
    <property type="evidence" value="ECO:0007669"/>
    <property type="project" value="TreeGrafter"/>
</dbReference>
<dbReference type="CDD" id="cd14810">
    <property type="entry name" value="bZIP_u1"/>
    <property type="match status" value="1"/>
</dbReference>
<feature type="region of interest" description="Disordered" evidence="4">
    <location>
        <begin position="276"/>
        <end position="300"/>
    </location>
</feature>
<protein>
    <recommendedName>
        <fullName evidence="5">BZIP domain-containing protein</fullName>
    </recommendedName>
</protein>
<dbReference type="PROSITE" id="PS50217">
    <property type="entry name" value="BZIP"/>
    <property type="match status" value="1"/>
</dbReference>
<feature type="compositionally biased region" description="Basic and acidic residues" evidence="4">
    <location>
        <begin position="454"/>
        <end position="463"/>
    </location>
</feature>
<dbReference type="GO" id="GO:0000976">
    <property type="term" value="F:transcription cis-regulatory region binding"/>
    <property type="evidence" value="ECO:0007669"/>
    <property type="project" value="InterPro"/>
</dbReference>
<feature type="domain" description="BZIP" evidence="5">
    <location>
        <begin position="211"/>
        <end position="271"/>
    </location>
</feature>
<feature type="compositionally biased region" description="Low complexity" evidence="4">
    <location>
        <begin position="25"/>
        <end position="41"/>
    </location>
</feature>
<keyword evidence="7" id="KW-1185">Reference proteome</keyword>
<feature type="region of interest" description="Disordered" evidence="4">
    <location>
        <begin position="24"/>
        <end position="47"/>
    </location>
</feature>
<dbReference type="Proteomes" id="UP000054107">
    <property type="component" value="Unassembled WGS sequence"/>
</dbReference>
<dbReference type="PANTHER" id="PTHR40621">
    <property type="entry name" value="TRANSCRIPTION FACTOR KAPC-RELATED"/>
    <property type="match status" value="1"/>
</dbReference>
<feature type="compositionally biased region" description="Low complexity" evidence="4">
    <location>
        <begin position="280"/>
        <end position="290"/>
    </location>
</feature>
<dbReference type="STRING" id="35722.A0A0B7N8D6"/>
<sequence length="585" mass="65565">MDQIDISRWLTGDDDIMDTLVGLASLPEESSQSSQSPQNQPTDTGADILEYLLQTGNSIDHNTNASFQPINAQPTQSHLFPSSTSTAPAPSANQVTDPPTDSPPTPIVITDTLFRDSVSVVQEKDNFVTFLPRSAPAAAAAAATAAKKQAAPKKAKFKEPIFVTESPQSYKKKKIGAATNTSRSAEDLSDDDMLDDDMNTSNNRNGGSKQMTSKERRQLRNKISARNFRVRRKEYITQLEEQVAEHEKTISDLKQENEKLRQANQDIMQQLLVQPITPPSSSSDESSSGSEGHHSPNTLPSAYQFQLNDLYDFNLFDQQAQQAHQQLNEPSNLFYLNHAAMPDWNIAQVLGEKGKSISAQEYQKELSRELMNDYPLLAPALMSIVLRHTLSLEYVTALAKEFSEKVGADMAGQDHAKPKRTEEDQETLRGVDIDDLKSSLNSLRIEDAQEPNEADSKKEKPSELELTQKMLTKHFRFYVLYRARGMSHQEIMDRCRPCLMGDKSRCGEGSKDKSKGKIPTNNSMQTLQTYCRVAGNLLKHPHRMTRVSEVLKKEIEFTHNKHISQVQSRYKRLFGPAQSKPRIAN</sequence>
<reference evidence="6 7" key="1">
    <citation type="submission" date="2014-09" db="EMBL/GenBank/DDBJ databases">
        <authorList>
            <person name="Ellenberger Sabrina"/>
        </authorList>
    </citation>
    <scope>NUCLEOTIDE SEQUENCE [LARGE SCALE GENOMIC DNA]</scope>
    <source>
        <strain evidence="6 7">CBS 412.66</strain>
    </source>
</reference>
<evidence type="ECO:0000256" key="1">
    <source>
        <dbReference type="ARBA" id="ARBA00004123"/>
    </source>
</evidence>
<feature type="region of interest" description="Disordered" evidence="4">
    <location>
        <begin position="60"/>
        <end position="105"/>
    </location>
</feature>
<dbReference type="SUPFAM" id="SSF57959">
    <property type="entry name" value="Leucine zipper domain"/>
    <property type="match status" value="1"/>
</dbReference>
<feature type="coiled-coil region" evidence="3">
    <location>
        <begin position="236"/>
        <end position="273"/>
    </location>
</feature>
<feature type="region of interest" description="Disordered" evidence="4">
    <location>
        <begin position="443"/>
        <end position="463"/>
    </location>
</feature>
<gene>
    <name evidence="6" type="primary">PARPA_05557.1 scaffold 18670</name>
</gene>
<dbReference type="EMBL" id="LN726747">
    <property type="protein sequence ID" value="CEP11675.1"/>
    <property type="molecule type" value="Genomic_DNA"/>
</dbReference>
<feature type="compositionally biased region" description="Polar residues" evidence="4">
    <location>
        <begin position="199"/>
        <end position="211"/>
    </location>
</feature>
<dbReference type="OrthoDB" id="5571888at2759"/>
<evidence type="ECO:0000256" key="3">
    <source>
        <dbReference type="SAM" id="Coils"/>
    </source>
</evidence>
<evidence type="ECO:0000259" key="5">
    <source>
        <dbReference type="PROSITE" id="PS50217"/>
    </source>
</evidence>
<comment type="subcellular location">
    <subcellularLocation>
        <location evidence="1">Nucleus</location>
    </subcellularLocation>
</comment>
<dbReference type="PANTHER" id="PTHR40621:SF10">
    <property type="entry name" value="BZIP DOMAIN-CONTAINING PROTEIN"/>
    <property type="match status" value="1"/>
</dbReference>
<dbReference type="InterPro" id="IPR046347">
    <property type="entry name" value="bZIP_sf"/>
</dbReference>
<keyword evidence="2" id="KW-0539">Nucleus</keyword>
<dbReference type="Gene3D" id="1.20.5.170">
    <property type="match status" value="1"/>
</dbReference>
<evidence type="ECO:0000313" key="6">
    <source>
        <dbReference type="EMBL" id="CEP11675.1"/>
    </source>
</evidence>
<dbReference type="InterPro" id="IPR004827">
    <property type="entry name" value="bZIP"/>
</dbReference>
<feature type="compositionally biased region" description="Acidic residues" evidence="4">
    <location>
        <begin position="187"/>
        <end position="198"/>
    </location>
</feature>
<evidence type="ECO:0000256" key="4">
    <source>
        <dbReference type="SAM" id="MobiDB-lite"/>
    </source>
</evidence>
<dbReference type="InterPro" id="IPR050936">
    <property type="entry name" value="AP-1-like"/>
</dbReference>
<feature type="region of interest" description="Disordered" evidence="4">
    <location>
        <begin position="407"/>
        <end position="427"/>
    </location>
</feature>
<feature type="compositionally biased region" description="Polar residues" evidence="4">
    <location>
        <begin position="60"/>
        <end position="80"/>
    </location>
</feature>
<dbReference type="Pfam" id="PF00170">
    <property type="entry name" value="bZIP_1"/>
    <property type="match status" value="1"/>
</dbReference>